<dbReference type="NCBIfam" id="TIGR01297">
    <property type="entry name" value="CDF"/>
    <property type="match status" value="1"/>
</dbReference>
<dbReference type="GO" id="GO:0005385">
    <property type="term" value="F:zinc ion transmembrane transporter activity"/>
    <property type="evidence" value="ECO:0007669"/>
    <property type="project" value="TreeGrafter"/>
</dbReference>
<dbReference type="Gene3D" id="1.20.1510.10">
    <property type="entry name" value="Cation efflux protein transmembrane domain"/>
    <property type="match status" value="1"/>
</dbReference>
<dbReference type="PANTHER" id="PTHR11562:SF17">
    <property type="entry name" value="RE54080P-RELATED"/>
    <property type="match status" value="1"/>
</dbReference>
<dbReference type="InterPro" id="IPR027470">
    <property type="entry name" value="Cation_efflux_CTD"/>
</dbReference>
<dbReference type="Pfam" id="PF01545">
    <property type="entry name" value="Cation_efflux"/>
    <property type="match status" value="1"/>
</dbReference>
<dbReference type="KEGG" id="ttz:FHG85_02345"/>
<dbReference type="Proteomes" id="UP000500961">
    <property type="component" value="Chromosome"/>
</dbReference>
<proteinExistence type="inferred from homology"/>
<dbReference type="EMBL" id="CP041345">
    <property type="protein sequence ID" value="QKG79149.1"/>
    <property type="molecule type" value="Genomic_DNA"/>
</dbReference>
<dbReference type="InterPro" id="IPR050681">
    <property type="entry name" value="CDF/SLC30A"/>
</dbReference>
<evidence type="ECO:0000313" key="13">
    <source>
        <dbReference type="Proteomes" id="UP000500961"/>
    </source>
</evidence>
<feature type="transmembrane region" description="Helical" evidence="9">
    <location>
        <begin position="82"/>
        <end position="105"/>
    </location>
</feature>
<evidence type="ECO:0000256" key="3">
    <source>
        <dbReference type="ARBA" id="ARBA00022448"/>
    </source>
</evidence>
<dbReference type="GO" id="GO:0005886">
    <property type="term" value="C:plasma membrane"/>
    <property type="evidence" value="ECO:0007669"/>
    <property type="project" value="TreeGrafter"/>
</dbReference>
<dbReference type="InterPro" id="IPR058533">
    <property type="entry name" value="Cation_efflux_TM"/>
</dbReference>
<evidence type="ECO:0000256" key="4">
    <source>
        <dbReference type="ARBA" id="ARBA00022692"/>
    </source>
</evidence>
<evidence type="ECO:0000256" key="5">
    <source>
        <dbReference type="ARBA" id="ARBA00022906"/>
    </source>
</evidence>
<feature type="domain" description="Cation efflux protein transmembrane" evidence="10">
    <location>
        <begin position="18"/>
        <end position="206"/>
    </location>
</feature>
<keyword evidence="7" id="KW-0406">Ion transport</keyword>
<dbReference type="Gene3D" id="3.30.70.1350">
    <property type="entry name" value="Cation efflux protein, cytoplasmic domain"/>
    <property type="match status" value="1"/>
</dbReference>
<keyword evidence="6 9" id="KW-1133">Transmembrane helix</keyword>
<dbReference type="AlphaFoldDB" id="A0A7D3Y336"/>
<evidence type="ECO:0000256" key="1">
    <source>
        <dbReference type="ARBA" id="ARBA00004141"/>
    </source>
</evidence>
<organism evidence="12 13">
    <name type="scientific">Tenuifilum thalassicum</name>
    <dbReference type="NCBI Taxonomy" id="2590900"/>
    <lineage>
        <taxon>Bacteria</taxon>
        <taxon>Pseudomonadati</taxon>
        <taxon>Bacteroidota</taxon>
        <taxon>Bacteroidia</taxon>
        <taxon>Bacteroidales</taxon>
        <taxon>Tenuifilaceae</taxon>
        <taxon>Tenuifilum</taxon>
    </lineage>
</organism>
<keyword evidence="3" id="KW-0813">Transport</keyword>
<name>A0A7D3Y336_9BACT</name>
<dbReference type="Pfam" id="PF16916">
    <property type="entry name" value="ZT_dimer"/>
    <property type="match status" value="1"/>
</dbReference>
<feature type="transmembrane region" description="Helical" evidence="9">
    <location>
        <begin position="117"/>
        <end position="137"/>
    </location>
</feature>
<evidence type="ECO:0000256" key="8">
    <source>
        <dbReference type="ARBA" id="ARBA00023136"/>
    </source>
</evidence>
<dbReference type="SUPFAM" id="SSF160240">
    <property type="entry name" value="Cation efflux protein cytoplasmic domain-like"/>
    <property type="match status" value="1"/>
</dbReference>
<keyword evidence="13" id="KW-1185">Reference proteome</keyword>
<feature type="transmembrane region" description="Helical" evidence="9">
    <location>
        <begin position="175"/>
        <end position="198"/>
    </location>
</feature>
<evidence type="ECO:0000259" key="11">
    <source>
        <dbReference type="Pfam" id="PF16916"/>
    </source>
</evidence>
<gene>
    <name evidence="12" type="ORF">FHG85_02345</name>
</gene>
<evidence type="ECO:0000256" key="9">
    <source>
        <dbReference type="SAM" id="Phobius"/>
    </source>
</evidence>
<keyword evidence="4 9" id="KW-0812">Transmembrane</keyword>
<evidence type="ECO:0000313" key="12">
    <source>
        <dbReference type="EMBL" id="QKG79149.1"/>
    </source>
</evidence>
<feature type="transmembrane region" description="Helical" evidence="9">
    <location>
        <begin position="15"/>
        <end position="35"/>
    </location>
</feature>
<feature type="domain" description="Cation efflux protein cytoplasmic" evidence="11">
    <location>
        <begin position="210"/>
        <end position="285"/>
    </location>
</feature>
<comment type="subcellular location">
    <subcellularLocation>
        <location evidence="1">Membrane</location>
        <topology evidence="1">Multi-pass membrane protein</topology>
    </subcellularLocation>
</comment>
<comment type="similarity">
    <text evidence="2">Belongs to the cation diffusion facilitator (CDF) transporter (TC 2.A.4) family. SLC30A subfamily.</text>
</comment>
<dbReference type="RefSeq" id="WP_173072666.1">
    <property type="nucleotide sequence ID" value="NZ_CP041345.1"/>
</dbReference>
<evidence type="ECO:0000256" key="2">
    <source>
        <dbReference type="ARBA" id="ARBA00008873"/>
    </source>
</evidence>
<accession>A0A7D3Y336</accession>
<dbReference type="PANTHER" id="PTHR11562">
    <property type="entry name" value="CATION EFFLUX PROTEIN/ ZINC TRANSPORTER"/>
    <property type="match status" value="1"/>
</dbReference>
<keyword evidence="8 9" id="KW-0472">Membrane</keyword>
<dbReference type="InterPro" id="IPR036837">
    <property type="entry name" value="Cation_efflux_CTD_sf"/>
</dbReference>
<sequence>MAHEHHHHEVEGKNLVWTILLNVTITLAETIGGFISGSMSLLGEAAHNLSDILSLIISYVANKVARKKATAEKTFGLKRSEILAAFVNSATLIGLAILILAMSINRLLTPVSINSKWVIWLALLSIIVNGLSVLIIRNDSHKNINIKSAYLHLLSDMLTSIAVLAGGLAMKYLQWYWVDAVFSIVIAIYLIFTSWGIFKTSLKIFMQFSPEGINLNPVINEIEDIQGVKNIHHVHVWQIDEHEIMFEAHLDVNEDIKISEFEVILKQVKDALAKHGINHITIQPEYSVSDSKQLIH</sequence>
<dbReference type="InterPro" id="IPR027469">
    <property type="entry name" value="Cation_efflux_TMD_sf"/>
</dbReference>
<evidence type="ECO:0000259" key="10">
    <source>
        <dbReference type="Pfam" id="PF01545"/>
    </source>
</evidence>
<keyword evidence="5" id="KW-0864">Zinc transport</keyword>
<evidence type="ECO:0000256" key="7">
    <source>
        <dbReference type="ARBA" id="ARBA00023065"/>
    </source>
</evidence>
<keyword evidence="5" id="KW-0862">Zinc</keyword>
<protein>
    <submittedName>
        <fullName evidence="12">Cation transporter</fullName>
    </submittedName>
</protein>
<evidence type="ECO:0000256" key="6">
    <source>
        <dbReference type="ARBA" id="ARBA00022989"/>
    </source>
</evidence>
<feature type="transmembrane region" description="Helical" evidence="9">
    <location>
        <begin position="149"/>
        <end position="169"/>
    </location>
</feature>
<reference evidence="12 13" key="1">
    <citation type="submission" date="2019-07" db="EMBL/GenBank/DDBJ databases">
        <title>Thalassofilum flectens gen. nov., sp. nov., a novel moderate thermophilic anaerobe from a shallow sea hot spring in Kunashir Island (Russia), representing a new family in the order Bacteroidales, and proposal of Thalassofilacea fam. nov.</title>
        <authorList>
            <person name="Kochetkova T.V."/>
            <person name="Podosokorskaya O.A."/>
            <person name="Novikov A."/>
            <person name="Elcheninov A.G."/>
            <person name="Toshchakov S.V."/>
            <person name="Kublanov I.V."/>
        </authorList>
    </citation>
    <scope>NUCLEOTIDE SEQUENCE [LARGE SCALE GENOMIC DNA]</scope>
    <source>
        <strain evidence="12 13">38-H</strain>
    </source>
</reference>
<dbReference type="InterPro" id="IPR002524">
    <property type="entry name" value="Cation_efflux"/>
</dbReference>
<dbReference type="SUPFAM" id="SSF161111">
    <property type="entry name" value="Cation efflux protein transmembrane domain-like"/>
    <property type="match status" value="1"/>
</dbReference>